<evidence type="ECO:0000313" key="2">
    <source>
        <dbReference type="EMBL" id="MET3758725.1"/>
    </source>
</evidence>
<evidence type="ECO:0000313" key="3">
    <source>
        <dbReference type="Proteomes" id="UP001549077"/>
    </source>
</evidence>
<sequence length="79" mass="8829">MDDVLSIVAELQAGREQQRSKSGPRRTGQTDHMFGIPDGSQGNGYQKRGRKPGRRTDFMNDPEVIAKRQKALARMEAAE</sequence>
<reference evidence="2 3" key="1">
    <citation type="submission" date="2024-06" db="EMBL/GenBank/DDBJ databases">
        <title>Genomic Encyclopedia of Type Strains, Phase IV (KMG-IV): sequencing the most valuable type-strain genomes for metagenomic binning, comparative biology and taxonomic classification.</title>
        <authorList>
            <person name="Goeker M."/>
        </authorList>
    </citation>
    <scope>NUCLEOTIDE SEQUENCE [LARGE SCALE GENOMIC DNA]</scope>
    <source>
        <strain evidence="2 3">DSM 29288</strain>
    </source>
</reference>
<comment type="caution">
    <text evidence="2">The sequence shown here is derived from an EMBL/GenBank/DDBJ whole genome shotgun (WGS) entry which is preliminary data.</text>
</comment>
<accession>A0ABV2MQI9</accession>
<proteinExistence type="predicted"/>
<keyword evidence="3" id="KW-1185">Reference proteome</keyword>
<protein>
    <recommendedName>
        <fullName evidence="4">ISNCY family transposase</fullName>
    </recommendedName>
</protein>
<dbReference type="EMBL" id="JBEPMY010000035">
    <property type="protein sequence ID" value="MET3758725.1"/>
    <property type="molecule type" value="Genomic_DNA"/>
</dbReference>
<evidence type="ECO:0000256" key="1">
    <source>
        <dbReference type="SAM" id="MobiDB-lite"/>
    </source>
</evidence>
<evidence type="ECO:0008006" key="4">
    <source>
        <dbReference type="Google" id="ProtNLM"/>
    </source>
</evidence>
<gene>
    <name evidence="2" type="ORF">ABID08_006109</name>
</gene>
<organism evidence="2 3">
    <name type="scientific">Rhizobium binae</name>
    <dbReference type="NCBI Taxonomy" id="1138190"/>
    <lineage>
        <taxon>Bacteria</taxon>
        <taxon>Pseudomonadati</taxon>
        <taxon>Pseudomonadota</taxon>
        <taxon>Alphaproteobacteria</taxon>
        <taxon>Hyphomicrobiales</taxon>
        <taxon>Rhizobiaceae</taxon>
        <taxon>Rhizobium/Agrobacterium group</taxon>
        <taxon>Rhizobium</taxon>
    </lineage>
</organism>
<feature type="region of interest" description="Disordered" evidence="1">
    <location>
        <begin position="11"/>
        <end position="60"/>
    </location>
</feature>
<dbReference type="Proteomes" id="UP001549077">
    <property type="component" value="Unassembled WGS sequence"/>
</dbReference>
<name>A0ABV2MQI9_9HYPH</name>